<accession>A0A125YWW5</accession>
<dbReference type="PANTHER" id="PTHR12442:SF22">
    <property type="entry name" value="CYTOPLASMIC DYNEIN 1 INTERMEDIATE CHAIN-RELATED"/>
    <property type="match status" value="1"/>
</dbReference>
<keyword evidence="9" id="KW-1185">Reference proteome</keyword>
<gene>
    <name evidence="7" type="ORF">BN1205_028160</name>
    <name evidence="8" type="ORF">TGVEG_277510</name>
</gene>
<keyword evidence="3" id="KW-0853">WD repeat</keyword>
<dbReference type="GO" id="GO:0005737">
    <property type="term" value="C:cytoplasm"/>
    <property type="evidence" value="ECO:0007669"/>
    <property type="project" value="UniProtKB-SubCell"/>
</dbReference>
<evidence type="ECO:0000256" key="6">
    <source>
        <dbReference type="SAM" id="MobiDB-lite"/>
    </source>
</evidence>
<accession>A0A0F7VE55</accession>
<dbReference type="GO" id="GO:0005868">
    <property type="term" value="C:cytoplasmic dynein complex"/>
    <property type="evidence" value="ECO:0007669"/>
    <property type="project" value="TreeGrafter"/>
</dbReference>
<reference evidence="7" key="4">
    <citation type="journal article" date="2015" name="PLoS ONE">
        <title>Comprehensive Evaluation of Toxoplasma gondii VEG and Neospora caninum LIV Genomes with Tachyzoite Stage Transcriptome and Proteome Defines Novel Transcript Features.</title>
        <authorList>
            <person name="Ramaprasad A."/>
            <person name="Mourier T."/>
            <person name="Naeem R."/>
            <person name="Malas T.B."/>
            <person name="Moussa E."/>
            <person name="Panigrahi A."/>
            <person name="Vermont S.J."/>
            <person name="Otto T.D."/>
            <person name="Wastling J."/>
            <person name="Pain A."/>
        </authorList>
    </citation>
    <scope>NUCLEOTIDE SEQUENCE</scope>
    <source>
        <strain evidence="7">VEG</strain>
    </source>
</reference>
<reference evidence="8" key="3">
    <citation type="submission" date="2013-08" db="EMBL/GenBank/DDBJ databases">
        <authorList>
            <person name="Sibley D."/>
            <person name="Venepally P."/>
            <person name="Karamycheva S."/>
            <person name="Hadjithomas M."/>
            <person name="Khan A."/>
            <person name="Brunk B."/>
            <person name="Roos D."/>
            <person name="Caler E."/>
            <person name="Lorenzi H."/>
        </authorList>
    </citation>
    <scope>NUCLEOTIDE SEQUENCE</scope>
    <source>
        <strain evidence="8">VEG</strain>
    </source>
</reference>
<dbReference type="AlphaFoldDB" id="A0A125YWW5"/>
<dbReference type="Gene3D" id="2.130.10.10">
    <property type="entry name" value="YVTN repeat-like/Quinoprotein amine dehydrogenase"/>
    <property type="match status" value="2"/>
</dbReference>
<keyword evidence="4" id="KW-0677">Repeat</keyword>
<dbReference type="PANTHER" id="PTHR12442">
    <property type="entry name" value="DYNEIN INTERMEDIATE CHAIN"/>
    <property type="match status" value="1"/>
</dbReference>
<dbReference type="Proteomes" id="UP000002226">
    <property type="component" value="Unassembled WGS sequence"/>
</dbReference>
<dbReference type="eggNOG" id="KOG1587">
    <property type="taxonomic scope" value="Eukaryota"/>
</dbReference>
<name>A0A125YWW5_TOXGV</name>
<sequence>MASMSSAEASGALPAAGEHELLQEQQREILRQRLADRQRELEARRQKLRQLQNEQNAALGLSGDFQGSAAIAGEVGKNVSSLMNEVMNSLQNLPKPATGAPGDKADAAGTPAGTACAVAPLVGKKHRSTTRNRGERDSGSVAFKVQRPQNVDPTIKAKTVESFDKSVQADIVVEEEKEEPPVAAASDAPGETKATADGVATAEQGKKGTATAAASTEAEPQTEPQTVEEAKPLPKTVSEEERKRIMQSPEFEKFFERTTKVVERLLGQEELQGNPFVDYSGAQTNTDALGEKLQRVAAYAVPRLTADRPVLDVRSSPHFPDVFLTSYGAAEFGAEVDQAQGCVLLWSLAMRERPEYTFTCQSHVCCAIFDCFQPSVIIGGTYAGSIVVWDTRAQSKPVLRTPLSSLGHAHPVYSIELVGTKNAHNLVSVDTDGRLCVWSLHMLGAPTETLDMKRGNKEVCVECIAFAENEVNSLVLGTEDGAMLKANIHGNKPGVTDAYDSHNGALTSLHFHPAAAEPGQRDYTDLLLSTSVDWTVKLWSAKRSFAQPLKTFDDFEVYIYDAAWHPTNPALFSCVDGEGHIDLWNLANDWETPAIRVGGTEHGMPPVAKNKVVWSSDGRRMVTGDAKGNVEVWALASELLQLRGDEAANFERQIEEAKPDNAPSNVDIANDISMEFTE</sequence>
<evidence type="ECO:0000313" key="8">
    <source>
        <dbReference type="EMBL" id="ESS28064.1"/>
    </source>
</evidence>
<dbReference type="OrthoDB" id="4189at2759"/>
<dbReference type="InterPro" id="IPR050687">
    <property type="entry name" value="Dynein_IC"/>
</dbReference>
<dbReference type="OMA" id="MHDRPEY"/>
<dbReference type="VEuPathDB" id="ToxoDB:TGVEG_277510"/>
<feature type="compositionally biased region" description="Basic and acidic residues" evidence="6">
    <location>
        <begin position="228"/>
        <end position="244"/>
    </location>
</feature>
<feature type="region of interest" description="Disordered" evidence="6">
    <location>
        <begin position="123"/>
        <end position="142"/>
    </location>
</feature>
<dbReference type="EMBL" id="AAYL02000522">
    <property type="protein sequence ID" value="ESS28064.1"/>
    <property type="molecule type" value="Genomic_DNA"/>
</dbReference>
<dbReference type="GO" id="GO:0010970">
    <property type="term" value="P:transport along microtubule"/>
    <property type="evidence" value="ECO:0007669"/>
    <property type="project" value="TreeGrafter"/>
</dbReference>
<reference evidence="8" key="1">
    <citation type="submission" date="2007-03" db="EMBL/GenBank/DDBJ databases">
        <authorList>
            <person name="Paulsen I."/>
        </authorList>
    </citation>
    <scope>NUCLEOTIDE SEQUENCE</scope>
    <source>
        <strain evidence="8">VEG</strain>
    </source>
</reference>
<evidence type="ECO:0000256" key="4">
    <source>
        <dbReference type="ARBA" id="ARBA00022737"/>
    </source>
</evidence>
<evidence type="ECO:0000256" key="1">
    <source>
        <dbReference type="ARBA" id="ARBA00004496"/>
    </source>
</evidence>
<dbReference type="PaxDb" id="5811-TGME49_077510"/>
<feature type="region of interest" description="Disordered" evidence="6">
    <location>
        <begin position="1"/>
        <end position="20"/>
    </location>
</feature>
<comment type="subcellular location">
    <subcellularLocation>
        <location evidence="1">Cytoplasm</location>
    </subcellularLocation>
</comment>
<feature type="region of interest" description="Disordered" evidence="6">
    <location>
        <begin position="174"/>
        <end position="244"/>
    </location>
</feature>
<evidence type="ECO:0000256" key="5">
    <source>
        <dbReference type="SAM" id="Coils"/>
    </source>
</evidence>
<evidence type="ECO:0000256" key="3">
    <source>
        <dbReference type="ARBA" id="ARBA00022574"/>
    </source>
</evidence>
<proteinExistence type="predicted"/>
<reference evidence="9" key="2">
    <citation type="submission" date="2008-03" db="EMBL/GenBank/DDBJ databases">
        <title>Annotation of Toxoplasma gondii VEG.</title>
        <authorList>
            <person name="Lorenzi H."/>
            <person name="Inman J."/>
            <person name="Amedeo P."/>
            <person name="Brunk B."/>
            <person name="Roos D."/>
            <person name="Caler E."/>
        </authorList>
    </citation>
    <scope>NUCLEOTIDE SEQUENCE [LARGE SCALE GENOMIC DNA]</scope>
    <source>
        <strain evidence="9">ATCC 50861 / VEG</strain>
    </source>
</reference>
<dbReference type="EMBL" id="LN714502">
    <property type="protein sequence ID" value="CEL78845.1"/>
    <property type="molecule type" value="Genomic_DNA"/>
</dbReference>
<dbReference type="GO" id="GO:0045504">
    <property type="term" value="F:dynein heavy chain binding"/>
    <property type="evidence" value="ECO:0007669"/>
    <property type="project" value="TreeGrafter"/>
</dbReference>
<evidence type="ECO:0000313" key="7">
    <source>
        <dbReference type="EMBL" id="CEL78845.1"/>
    </source>
</evidence>
<dbReference type="GO" id="GO:0045503">
    <property type="term" value="F:dynein light chain binding"/>
    <property type="evidence" value="ECO:0007669"/>
    <property type="project" value="TreeGrafter"/>
</dbReference>
<dbReference type="SMART" id="SM00320">
    <property type="entry name" value="WD40"/>
    <property type="match status" value="5"/>
</dbReference>
<evidence type="ECO:0000256" key="2">
    <source>
        <dbReference type="ARBA" id="ARBA00022490"/>
    </source>
</evidence>
<feature type="compositionally biased region" description="Low complexity" evidence="6">
    <location>
        <begin position="1"/>
        <end position="12"/>
    </location>
</feature>
<dbReference type="InterPro" id="IPR001680">
    <property type="entry name" value="WD40_rpt"/>
</dbReference>
<feature type="compositionally biased region" description="Low complexity" evidence="6">
    <location>
        <begin position="200"/>
        <end position="224"/>
    </location>
</feature>
<dbReference type="InterPro" id="IPR036322">
    <property type="entry name" value="WD40_repeat_dom_sf"/>
</dbReference>
<keyword evidence="5" id="KW-0175">Coiled coil</keyword>
<organism evidence="8 9">
    <name type="scientific">Toxoplasma gondii (strain ATCC 50861 / VEG)</name>
    <dbReference type="NCBI Taxonomy" id="432359"/>
    <lineage>
        <taxon>Eukaryota</taxon>
        <taxon>Sar</taxon>
        <taxon>Alveolata</taxon>
        <taxon>Apicomplexa</taxon>
        <taxon>Conoidasida</taxon>
        <taxon>Coccidia</taxon>
        <taxon>Eucoccidiorida</taxon>
        <taxon>Eimeriorina</taxon>
        <taxon>Sarcocystidae</taxon>
        <taxon>Toxoplasma</taxon>
    </lineage>
</organism>
<dbReference type="SUPFAM" id="SSF50978">
    <property type="entry name" value="WD40 repeat-like"/>
    <property type="match status" value="1"/>
</dbReference>
<dbReference type="STRING" id="432359.A0A125YWW5"/>
<dbReference type="InterPro" id="IPR015943">
    <property type="entry name" value="WD40/YVTN_repeat-like_dom_sf"/>
</dbReference>
<keyword evidence="2" id="KW-0963">Cytoplasm</keyword>
<protein>
    <submittedName>
        <fullName evidence="8">Cytoplasmic dynein intermediate chain</fullName>
    </submittedName>
    <submittedName>
        <fullName evidence="7">Dynein intermediate chain, putative</fullName>
    </submittedName>
</protein>
<evidence type="ECO:0000313" key="9">
    <source>
        <dbReference type="Proteomes" id="UP000002226"/>
    </source>
</evidence>
<feature type="coiled-coil region" evidence="5">
    <location>
        <begin position="27"/>
        <end position="58"/>
    </location>
</feature>